<proteinExistence type="predicted"/>
<dbReference type="EC" id="2.3.1.39" evidence="1"/>
<dbReference type="PANTHER" id="PTHR42681">
    <property type="entry name" value="MALONYL-COA-ACYL CARRIER PROTEIN TRANSACYLASE, MITOCHONDRIAL"/>
    <property type="match status" value="1"/>
</dbReference>
<evidence type="ECO:0000313" key="6">
    <source>
        <dbReference type="EMBL" id="MFB8773979.1"/>
    </source>
</evidence>
<dbReference type="PANTHER" id="PTHR42681:SF1">
    <property type="entry name" value="MALONYL-COA-ACYL CARRIER PROTEIN TRANSACYLASE, MITOCHONDRIAL"/>
    <property type="match status" value="1"/>
</dbReference>
<dbReference type="GO" id="GO:0016746">
    <property type="term" value="F:acyltransferase activity"/>
    <property type="evidence" value="ECO:0007669"/>
    <property type="project" value="UniProtKB-KW"/>
</dbReference>
<dbReference type="InterPro" id="IPR001227">
    <property type="entry name" value="Ac_transferase_dom_sf"/>
</dbReference>
<evidence type="ECO:0000256" key="1">
    <source>
        <dbReference type="ARBA" id="ARBA00013258"/>
    </source>
</evidence>
<keyword evidence="7" id="KW-1185">Reference proteome</keyword>
<dbReference type="InterPro" id="IPR050858">
    <property type="entry name" value="Mal-CoA-ACP_Trans/PKS_FabD"/>
</dbReference>
<dbReference type="EMBL" id="JAYMRP010000010">
    <property type="protein sequence ID" value="MFB8773979.1"/>
    <property type="molecule type" value="Genomic_DNA"/>
</dbReference>
<evidence type="ECO:0000256" key="4">
    <source>
        <dbReference type="ARBA" id="ARBA00048462"/>
    </source>
</evidence>
<name>A0ABV5EAV8_9ACTN</name>
<dbReference type="SMART" id="SM00827">
    <property type="entry name" value="PKS_AT"/>
    <property type="match status" value="1"/>
</dbReference>
<evidence type="ECO:0000313" key="7">
    <source>
        <dbReference type="Proteomes" id="UP001585080"/>
    </source>
</evidence>
<gene>
    <name evidence="6" type="ORF">VSS16_14790</name>
</gene>
<accession>A0ABV5EAV8</accession>
<comment type="catalytic activity">
    <reaction evidence="4">
        <text>holo-[ACP] + malonyl-CoA = malonyl-[ACP] + CoA</text>
        <dbReference type="Rhea" id="RHEA:41792"/>
        <dbReference type="Rhea" id="RHEA-COMP:9623"/>
        <dbReference type="Rhea" id="RHEA-COMP:9685"/>
        <dbReference type="ChEBI" id="CHEBI:57287"/>
        <dbReference type="ChEBI" id="CHEBI:57384"/>
        <dbReference type="ChEBI" id="CHEBI:64479"/>
        <dbReference type="ChEBI" id="CHEBI:78449"/>
        <dbReference type="EC" id="2.3.1.39"/>
    </reaction>
</comment>
<dbReference type="SUPFAM" id="SSF52151">
    <property type="entry name" value="FabD/lysophospholipase-like"/>
    <property type="match status" value="1"/>
</dbReference>
<protein>
    <recommendedName>
        <fullName evidence="1">[acyl-carrier-protein] S-malonyltransferase</fullName>
        <ecNumber evidence="1">2.3.1.39</ecNumber>
    </recommendedName>
</protein>
<sequence>MTEPAQESATGFAGASVHVFPPQGTFAPAAISAATGRSERFADAFACITEQTDEVSAAEGGVRLSRFLSEVDPPSVEELQQTGCLELASFVAALAAHRALCDAHGKPAAVLGVSAGDFAAMTAAGVFSLQNGAHLALKAAAVQRSCPGRMVALKCSREEADKIILRSGNRDASVALVFDDRSVVVTAPLGEVRALRETASAMGVQAVLTPVPFGSHHPSLSREMEALSAVVASYERHPATMPVHSAAGGRVYRDGDSVPRAMAENLVSPVDFPASLRQSLFPGARVVFDLDTGGTLASSARRILSQSTVAVHAPFSESTFAW</sequence>
<dbReference type="InterPro" id="IPR014043">
    <property type="entry name" value="Acyl_transferase_dom"/>
</dbReference>
<keyword evidence="3 6" id="KW-0012">Acyltransferase</keyword>
<dbReference type="InterPro" id="IPR016035">
    <property type="entry name" value="Acyl_Trfase/lysoPLipase"/>
</dbReference>
<keyword evidence="2" id="KW-0808">Transferase</keyword>
<dbReference type="RefSeq" id="WP_376732737.1">
    <property type="nucleotide sequence ID" value="NZ_JAYMRP010000010.1"/>
</dbReference>
<evidence type="ECO:0000259" key="5">
    <source>
        <dbReference type="SMART" id="SM00827"/>
    </source>
</evidence>
<organism evidence="6 7">
    <name type="scientific">Streptomyces broussonetiae</name>
    <dbReference type="NCBI Taxonomy" id="2686304"/>
    <lineage>
        <taxon>Bacteria</taxon>
        <taxon>Bacillati</taxon>
        <taxon>Actinomycetota</taxon>
        <taxon>Actinomycetes</taxon>
        <taxon>Kitasatosporales</taxon>
        <taxon>Streptomycetaceae</taxon>
        <taxon>Streptomyces</taxon>
    </lineage>
</organism>
<evidence type="ECO:0000256" key="2">
    <source>
        <dbReference type="ARBA" id="ARBA00022679"/>
    </source>
</evidence>
<dbReference type="Pfam" id="PF00698">
    <property type="entry name" value="Acyl_transf_1"/>
    <property type="match status" value="1"/>
</dbReference>
<feature type="domain" description="Malonyl-CoA:ACP transacylase (MAT)" evidence="5">
    <location>
        <begin position="19"/>
        <end position="315"/>
    </location>
</feature>
<dbReference type="Gene3D" id="3.40.366.10">
    <property type="entry name" value="Malonyl-Coenzyme A Acyl Carrier Protein, domain 2"/>
    <property type="match status" value="1"/>
</dbReference>
<evidence type="ECO:0000256" key="3">
    <source>
        <dbReference type="ARBA" id="ARBA00023315"/>
    </source>
</evidence>
<reference evidence="6 7" key="1">
    <citation type="submission" date="2024-01" db="EMBL/GenBank/DDBJ databases">
        <title>Genome mining of biosynthetic gene clusters to explore secondary metabolites of Streptomyces sp.</title>
        <authorList>
            <person name="Baig A."/>
            <person name="Ajitkumar Shintre N."/>
            <person name="Kumar H."/>
            <person name="Anbarasu A."/>
            <person name="Ramaiah S."/>
        </authorList>
    </citation>
    <scope>NUCLEOTIDE SEQUENCE [LARGE SCALE GENOMIC DNA]</scope>
    <source>
        <strain evidence="6 7">A57</strain>
    </source>
</reference>
<dbReference type="Proteomes" id="UP001585080">
    <property type="component" value="Unassembled WGS sequence"/>
</dbReference>
<comment type="caution">
    <text evidence="6">The sequence shown here is derived from an EMBL/GenBank/DDBJ whole genome shotgun (WGS) entry which is preliminary data.</text>
</comment>